<comment type="caution">
    <text evidence="2">The sequence shown here is derived from an EMBL/GenBank/DDBJ whole genome shotgun (WGS) entry which is preliminary data.</text>
</comment>
<proteinExistence type="predicted"/>
<dbReference type="InterPro" id="IPR011051">
    <property type="entry name" value="RmlC_Cupin_sf"/>
</dbReference>
<gene>
    <name evidence="2" type="ORF">N783_21065</name>
</gene>
<dbReference type="PIRSF" id="PIRSF019307">
    <property type="entry name" value="UCP019307"/>
    <property type="match status" value="1"/>
</dbReference>
<dbReference type="CDD" id="cd02219">
    <property type="entry name" value="cupin_YjlB-like"/>
    <property type="match status" value="1"/>
</dbReference>
<reference evidence="2 3" key="1">
    <citation type="submission" date="2013-08" db="EMBL/GenBank/DDBJ databases">
        <authorList>
            <person name="Huang J."/>
            <person name="Wang G."/>
        </authorList>
    </citation>
    <scope>NUCLEOTIDE SEQUENCE [LARGE SCALE GENOMIC DNA]</scope>
    <source>
        <strain evidence="2 3">BH030004</strain>
    </source>
</reference>
<protein>
    <recommendedName>
        <fullName evidence="1">Cupin type-2 domain-containing protein</fullName>
    </recommendedName>
</protein>
<dbReference type="Gene3D" id="2.60.120.10">
    <property type="entry name" value="Jelly Rolls"/>
    <property type="match status" value="1"/>
</dbReference>
<feature type="domain" description="Cupin type-2" evidence="1">
    <location>
        <begin position="62"/>
        <end position="117"/>
    </location>
</feature>
<dbReference type="AlphaFoldDB" id="A0A0A5GGD0"/>
<dbReference type="SUPFAM" id="SSF51182">
    <property type="entry name" value="RmlC-like cupins"/>
    <property type="match status" value="1"/>
</dbReference>
<dbReference type="PANTHER" id="PTHR36448:SF2">
    <property type="entry name" value="CUPIN TYPE-1 DOMAIN-CONTAINING PROTEIN"/>
    <property type="match status" value="1"/>
</dbReference>
<evidence type="ECO:0000313" key="2">
    <source>
        <dbReference type="EMBL" id="KGX90283.1"/>
    </source>
</evidence>
<dbReference type="InterPro" id="IPR013096">
    <property type="entry name" value="Cupin_2"/>
</dbReference>
<name>A0A0A5GGD0_9BACI</name>
<dbReference type="InterPro" id="IPR047121">
    <property type="entry name" value="YjiB-like"/>
</dbReference>
<dbReference type="InterPro" id="IPR014710">
    <property type="entry name" value="RmlC-like_jellyroll"/>
</dbReference>
<organism evidence="2 3">
    <name type="scientific">Pontibacillus marinus BH030004 = DSM 16465</name>
    <dbReference type="NCBI Taxonomy" id="1385511"/>
    <lineage>
        <taxon>Bacteria</taxon>
        <taxon>Bacillati</taxon>
        <taxon>Bacillota</taxon>
        <taxon>Bacilli</taxon>
        <taxon>Bacillales</taxon>
        <taxon>Bacillaceae</taxon>
        <taxon>Pontibacillus</taxon>
    </lineage>
</organism>
<keyword evidence="3" id="KW-1185">Reference proteome</keyword>
<dbReference type="Pfam" id="PF07883">
    <property type="entry name" value="Cupin_2"/>
    <property type="match status" value="1"/>
</dbReference>
<evidence type="ECO:0000313" key="3">
    <source>
        <dbReference type="Proteomes" id="UP000030403"/>
    </source>
</evidence>
<dbReference type="EMBL" id="AVPF01000008">
    <property type="protein sequence ID" value="KGX90283.1"/>
    <property type="molecule type" value="Genomic_DNA"/>
</dbReference>
<dbReference type="PANTHER" id="PTHR36448">
    <property type="entry name" value="BLR7373 PROTEIN"/>
    <property type="match status" value="1"/>
</dbReference>
<accession>A0A0A5GGD0</accession>
<sequence length="170" mass="18944">MTMKEPEYLAYVFRDDGEIPNNEILPLVIYPGILNDFIDRMNKVFLRKGWDGIWIGSVFNYHHYHSTAHEVLGVVSGHATIQFGGKHGHEIDVSPGDVVMIPAGVGHKNNGSTQDFRVVGGYPEGQDRDLCTGNPSERPEVLHNIRAVPLPTTDPVFGEEGKLLDLWAIR</sequence>
<dbReference type="eggNOG" id="COG4297">
    <property type="taxonomic scope" value="Bacteria"/>
</dbReference>
<evidence type="ECO:0000259" key="1">
    <source>
        <dbReference type="Pfam" id="PF07883"/>
    </source>
</evidence>
<dbReference type="InterPro" id="IPR014500">
    <property type="entry name" value="UCP019307_cupin"/>
</dbReference>
<dbReference type="Proteomes" id="UP000030403">
    <property type="component" value="Unassembled WGS sequence"/>
</dbReference>